<accession>A0A0S3F130</accession>
<dbReference type="KEGG" id="sbd:ATN00_14690"/>
<dbReference type="STRING" id="1332080.ATN00_14690"/>
<dbReference type="EMBL" id="CP013264">
    <property type="protein sequence ID" value="ALR21350.1"/>
    <property type="molecule type" value="Genomic_DNA"/>
</dbReference>
<keyword evidence="1" id="KW-0732">Signal</keyword>
<dbReference type="Gene3D" id="2.60.120.260">
    <property type="entry name" value="Galactose-binding domain-like"/>
    <property type="match status" value="1"/>
</dbReference>
<feature type="chain" id="PRO_5006611893" description="Conjugal transfer protein TraN" evidence="1">
    <location>
        <begin position="22"/>
        <end position="645"/>
    </location>
</feature>
<sequence>MVRRGIFLLAATALMASPVSAQTVEDRARAAAEVSRAKTSDSDAIQQNYLTPGLAGQPISTVDNSQTFNPNIACQKTATLLELIAQPAATGDIGTLRISRDKDLDGTVDQTLTLPVPVSGICANGVVSCQPGTWNQCKSFKWDVASGGDLKLAQVELTDLAGCYCVNNSCGSNLVWGNMASVLKDLGGGVIGALTTADPRVGVAQAVIDGPAIRYTGAQSTACSPDPALPQTAYRASPATIQGDAASVAASNSIFQALKASPAGVGKADQIRSCTITREISIKPWQFDDIVSASGGITSSWSCGDGCRRYQIRGAGACGSNPPVYSAIFSTQAPERITSARIVEMGADDWVQARVNGVAVGYAGKRVWMHDGIPSGDCRISGSAWYNHAPIDITTQLKAGAATVSARVRGGGGGNWGYVVVEIQADTACDVSERIIDLCSGYAGDANCALHDENVDGVDTFRSGVGTGLTPLPQTRLFESGACSLRLARPWFERQRRYRCTVDTGSMPEPDLGRGAWIIDHSTETMLADRVRTADGGYSTSSRSFALPDRGSVPACEPVCKTRAPARNTAAAIDGVVGAKQNAPVGWDTFYHACTAASGGDVCPVGPGEEIVSPCGCLDDFPEAVVMMQTVRLGGADMVCTGEVR</sequence>
<dbReference type="OrthoDB" id="7437990at2"/>
<feature type="signal peptide" evidence="1">
    <location>
        <begin position="1"/>
        <end position="21"/>
    </location>
</feature>
<evidence type="ECO:0008006" key="4">
    <source>
        <dbReference type="Google" id="ProtNLM"/>
    </source>
</evidence>
<evidence type="ECO:0000256" key="1">
    <source>
        <dbReference type="SAM" id="SignalP"/>
    </source>
</evidence>
<dbReference type="RefSeq" id="WP_062066070.1">
    <property type="nucleotide sequence ID" value="NZ_CP013264.1"/>
</dbReference>
<dbReference type="AlphaFoldDB" id="A0A0S3F130"/>
<protein>
    <recommendedName>
        <fullName evidence="4">Conjugal transfer protein TraN</fullName>
    </recommendedName>
</protein>
<dbReference type="Proteomes" id="UP000056968">
    <property type="component" value="Chromosome"/>
</dbReference>
<reference evidence="2 3" key="1">
    <citation type="submission" date="2015-11" db="EMBL/GenBank/DDBJ databases">
        <title>A Two-component Flavoprotein Monooxygenase System MeaXY Responsible for para-Hydroxylation of 2-Methyl-6-ethylaniline and 2,6-Diethylaniline in Sphingobium baderi DE-13.</title>
        <authorList>
            <person name="Cheng M."/>
            <person name="Meng Q."/>
            <person name="Yang Y."/>
            <person name="Chu C."/>
            <person name="Yan X."/>
            <person name="He J."/>
            <person name="Li S."/>
        </authorList>
    </citation>
    <scope>NUCLEOTIDE SEQUENCE [LARGE SCALE GENOMIC DNA]</scope>
    <source>
        <strain evidence="2 3">DE-13</strain>
    </source>
</reference>
<keyword evidence="3" id="KW-1185">Reference proteome</keyword>
<gene>
    <name evidence="2" type="ORF">ATN00_14690</name>
</gene>
<proteinExistence type="predicted"/>
<evidence type="ECO:0000313" key="2">
    <source>
        <dbReference type="EMBL" id="ALR21350.1"/>
    </source>
</evidence>
<evidence type="ECO:0000313" key="3">
    <source>
        <dbReference type="Proteomes" id="UP000056968"/>
    </source>
</evidence>
<organism evidence="2 3">
    <name type="scientific">Sphingobium baderi</name>
    <dbReference type="NCBI Taxonomy" id="1332080"/>
    <lineage>
        <taxon>Bacteria</taxon>
        <taxon>Pseudomonadati</taxon>
        <taxon>Pseudomonadota</taxon>
        <taxon>Alphaproteobacteria</taxon>
        <taxon>Sphingomonadales</taxon>
        <taxon>Sphingomonadaceae</taxon>
        <taxon>Sphingobium</taxon>
    </lineage>
</organism>
<name>A0A0S3F130_9SPHN</name>